<dbReference type="PANTHER" id="PTHR45637">
    <property type="entry name" value="FLIPPASE KINASE 1-RELATED"/>
    <property type="match status" value="1"/>
</dbReference>
<organism evidence="10 11">
    <name type="scientific">Populus alba x Populus x berolinensis</name>
    <dbReference type="NCBI Taxonomy" id="444605"/>
    <lineage>
        <taxon>Eukaryota</taxon>
        <taxon>Viridiplantae</taxon>
        <taxon>Streptophyta</taxon>
        <taxon>Embryophyta</taxon>
        <taxon>Tracheophyta</taxon>
        <taxon>Spermatophyta</taxon>
        <taxon>Magnoliopsida</taxon>
        <taxon>eudicotyledons</taxon>
        <taxon>Gunneridae</taxon>
        <taxon>Pentapetalae</taxon>
        <taxon>rosids</taxon>
        <taxon>fabids</taxon>
        <taxon>Malpighiales</taxon>
        <taxon>Salicaceae</taxon>
        <taxon>Saliceae</taxon>
        <taxon>Populus</taxon>
    </lineage>
</organism>
<dbReference type="PROSITE" id="PS50011">
    <property type="entry name" value="PROTEIN_KINASE_DOM"/>
    <property type="match status" value="1"/>
</dbReference>
<dbReference type="InterPro" id="IPR011009">
    <property type="entry name" value="Kinase-like_dom_sf"/>
</dbReference>
<comment type="caution">
    <text evidence="10">The sequence shown here is derived from an EMBL/GenBank/DDBJ whole genome shotgun (WGS) entry which is preliminary data.</text>
</comment>
<feature type="domain" description="Protein kinase" evidence="9">
    <location>
        <begin position="1"/>
        <end position="253"/>
    </location>
</feature>
<evidence type="ECO:0000256" key="8">
    <source>
        <dbReference type="ARBA" id="ARBA00048679"/>
    </source>
</evidence>
<keyword evidence="4" id="KW-0547">Nucleotide-binding</keyword>
<dbReference type="Gene3D" id="3.30.200.20">
    <property type="entry name" value="Phosphorylase Kinase, domain 1"/>
    <property type="match status" value="1"/>
</dbReference>
<evidence type="ECO:0000256" key="5">
    <source>
        <dbReference type="ARBA" id="ARBA00022777"/>
    </source>
</evidence>
<dbReference type="Proteomes" id="UP001164929">
    <property type="component" value="Chromosome 17"/>
</dbReference>
<dbReference type="EC" id="2.7.11.1" evidence="1"/>
<evidence type="ECO:0000256" key="3">
    <source>
        <dbReference type="ARBA" id="ARBA00022679"/>
    </source>
</evidence>
<dbReference type="Pfam" id="PF00069">
    <property type="entry name" value="Pkinase"/>
    <property type="match status" value="1"/>
</dbReference>
<keyword evidence="11" id="KW-1185">Reference proteome</keyword>
<evidence type="ECO:0000256" key="4">
    <source>
        <dbReference type="ARBA" id="ARBA00022741"/>
    </source>
</evidence>
<comment type="catalytic activity">
    <reaction evidence="8">
        <text>L-seryl-[protein] + ATP = O-phospho-L-seryl-[protein] + ADP + H(+)</text>
        <dbReference type="Rhea" id="RHEA:17989"/>
        <dbReference type="Rhea" id="RHEA-COMP:9863"/>
        <dbReference type="Rhea" id="RHEA-COMP:11604"/>
        <dbReference type="ChEBI" id="CHEBI:15378"/>
        <dbReference type="ChEBI" id="CHEBI:29999"/>
        <dbReference type="ChEBI" id="CHEBI:30616"/>
        <dbReference type="ChEBI" id="CHEBI:83421"/>
        <dbReference type="ChEBI" id="CHEBI:456216"/>
        <dbReference type="EC" id="2.7.11.1"/>
    </reaction>
</comment>
<dbReference type="GO" id="GO:0005524">
    <property type="term" value="F:ATP binding"/>
    <property type="evidence" value="ECO:0007669"/>
    <property type="project" value="UniProtKB-KW"/>
</dbReference>
<dbReference type="InterPro" id="IPR000719">
    <property type="entry name" value="Prot_kinase_dom"/>
</dbReference>
<proteinExistence type="predicted"/>
<dbReference type="GO" id="GO:0004674">
    <property type="term" value="F:protein serine/threonine kinase activity"/>
    <property type="evidence" value="ECO:0007669"/>
    <property type="project" value="UniProtKB-KW"/>
</dbReference>
<evidence type="ECO:0000256" key="7">
    <source>
        <dbReference type="ARBA" id="ARBA00047899"/>
    </source>
</evidence>
<dbReference type="EMBL" id="JAQIZT010000017">
    <property type="protein sequence ID" value="KAJ6960949.1"/>
    <property type="molecule type" value="Genomic_DNA"/>
</dbReference>
<protein>
    <recommendedName>
        <fullName evidence="1">non-specific serine/threonine protein kinase</fullName>
        <ecNumber evidence="1">2.7.11.1</ecNumber>
    </recommendedName>
</protein>
<dbReference type="AlphaFoldDB" id="A0AAD6LHZ3"/>
<name>A0AAD6LHZ3_9ROSI</name>
<accession>A0AAD6LHZ3</accession>
<evidence type="ECO:0000256" key="1">
    <source>
        <dbReference type="ARBA" id="ARBA00012513"/>
    </source>
</evidence>
<gene>
    <name evidence="10" type="ORF">NC653_038833</name>
</gene>
<dbReference type="SMART" id="SM00220">
    <property type="entry name" value="S_TKc"/>
    <property type="match status" value="1"/>
</dbReference>
<dbReference type="FunFam" id="1.10.510.10:FF:000020">
    <property type="entry name" value="serine/threonine-protein kinase D6PK-like"/>
    <property type="match status" value="1"/>
</dbReference>
<evidence type="ECO:0000259" key="9">
    <source>
        <dbReference type="PROSITE" id="PS50011"/>
    </source>
</evidence>
<comment type="catalytic activity">
    <reaction evidence="7">
        <text>L-threonyl-[protein] + ATP = O-phospho-L-threonyl-[protein] + ADP + H(+)</text>
        <dbReference type="Rhea" id="RHEA:46608"/>
        <dbReference type="Rhea" id="RHEA-COMP:11060"/>
        <dbReference type="Rhea" id="RHEA-COMP:11605"/>
        <dbReference type="ChEBI" id="CHEBI:15378"/>
        <dbReference type="ChEBI" id="CHEBI:30013"/>
        <dbReference type="ChEBI" id="CHEBI:30616"/>
        <dbReference type="ChEBI" id="CHEBI:61977"/>
        <dbReference type="ChEBI" id="CHEBI:456216"/>
        <dbReference type="EC" id="2.7.11.1"/>
    </reaction>
</comment>
<keyword evidence="6" id="KW-0067">ATP-binding</keyword>
<evidence type="ECO:0000256" key="6">
    <source>
        <dbReference type="ARBA" id="ARBA00022840"/>
    </source>
</evidence>
<keyword evidence="3" id="KW-0808">Transferase</keyword>
<dbReference type="Gene3D" id="1.10.510.10">
    <property type="entry name" value="Transferase(Phosphotransferase) domain 1"/>
    <property type="match status" value="1"/>
</dbReference>
<dbReference type="SUPFAM" id="SSF56112">
    <property type="entry name" value="Protein kinase-like (PK-like)"/>
    <property type="match status" value="2"/>
</dbReference>
<reference evidence="10" key="1">
    <citation type="journal article" date="2023" name="Mol. Ecol. Resour.">
        <title>Chromosome-level genome assembly of a triploid poplar Populus alba 'Berolinensis'.</title>
        <authorList>
            <person name="Chen S."/>
            <person name="Yu Y."/>
            <person name="Wang X."/>
            <person name="Wang S."/>
            <person name="Zhang T."/>
            <person name="Zhou Y."/>
            <person name="He R."/>
            <person name="Meng N."/>
            <person name="Wang Y."/>
            <person name="Liu W."/>
            <person name="Liu Z."/>
            <person name="Liu J."/>
            <person name="Guo Q."/>
            <person name="Huang H."/>
            <person name="Sederoff R.R."/>
            <person name="Wang G."/>
            <person name="Qu G."/>
            <person name="Chen S."/>
        </authorList>
    </citation>
    <scope>NUCLEOTIDE SEQUENCE</scope>
    <source>
        <strain evidence="10">SC-2020</strain>
    </source>
</reference>
<evidence type="ECO:0000256" key="2">
    <source>
        <dbReference type="ARBA" id="ARBA00022527"/>
    </source>
</evidence>
<keyword evidence="2" id="KW-0723">Serine/threonine-protein kinase</keyword>
<evidence type="ECO:0000313" key="11">
    <source>
        <dbReference type="Proteomes" id="UP001164929"/>
    </source>
</evidence>
<sequence>MKVMDKGMLAGRKKLLRARTEREILGLLDHPFLPTLYSHFETDKFSCLLMEFCSGGDLHILRQRQPGKHFSEQAASTVSSSKISSYCIEPSCIDPACKLPVCVEPSCLQPSCLKPRFFNPKTAKAKNEKPNLANSNSLPVLVAEPTTARSMSFVGTHEYLAPEIIRGDGHGSAVDWWTFGIFLYELILGRTPFKGNGNRETLFNVVGQPLKFPEGSSVSFAAKDLIRGLLMKDPQKRLGFKRGATEIKQHPFFETVNWALIRSTHPPEIPKPVDLLSLNLAFKSSLAPIDNRATDSDRSSGPFLDFEFF</sequence>
<evidence type="ECO:0000313" key="10">
    <source>
        <dbReference type="EMBL" id="KAJ6960949.1"/>
    </source>
</evidence>
<keyword evidence="5 10" id="KW-0418">Kinase</keyword>